<dbReference type="AlphaFoldDB" id="A0A3P7F2S8"/>
<dbReference type="OMA" id="PYHATFL"/>
<proteinExistence type="predicted"/>
<feature type="domain" description="Lipocalin" evidence="1">
    <location>
        <begin position="107"/>
        <end position="135"/>
    </location>
</feature>
<keyword evidence="3" id="KW-1185">Reference proteome</keyword>
<dbReference type="Proteomes" id="UP000270924">
    <property type="component" value="Unassembled WGS sequence"/>
</dbReference>
<organism evidence="2 3">
    <name type="scientific">Wuchereria bancrofti</name>
    <dbReference type="NCBI Taxonomy" id="6293"/>
    <lineage>
        <taxon>Eukaryota</taxon>
        <taxon>Metazoa</taxon>
        <taxon>Ecdysozoa</taxon>
        <taxon>Nematoda</taxon>
        <taxon>Chromadorea</taxon>
        <taxon>Rhabditida</taxon>
        <taxon>Spirurina</taxon>
        <taxon>Spiruromorpha</taxon>
        <taxon>Filarioidea</taxon>
        <taxon>Onchocercidae</taxon>
        <taxon>Wuchereria</taxon>
    </lineage>
</organism>
<protein>
    <recommendedName>
        <fullName evidence="1">Lipocalin domain-containing protein</fullName>
    </recommendedName>
</protein>
<dbReference type="OrthoDB" id="5845413at2759"/>
<evidence type="ECO:0000313" key="2">
    <source>
        <dbReference type="EMBL" id="VDM22827.1"/>
    </source>
</evidence>
<dbReference type="EMBL" id="UYWW01013009">
    <property type="protein sequence ID" value="VDM22827.1"/>
    <property type="molecule type" value="Genomic_DNA"/>
</dbReference>
<dbReference type="InParanoid" id="A0A3P7F2S8"/>
<evidence type="ECO:0000259" key="1">
    <source>
        <dbReference type="Pfam" id="PF24976"/>
    </source>
</evidence>
<reference evidence="2 3" key="1">
    <citation type="submission" date="2018-11" db="EMBL/GenBank/DDBJ databases">
        <authorList>
            <consortium name="Pathogen Informatics"/>
        </authorList>
    </citation>
    <scope>NUCLEOTIDE SEQUENCE [LARGE SCALE GENOMIC DNA]</scope>
</reference>
<dbReference type="InterPro" id="IPR056868">
    <property type="entry name" value="Lipocalin_dom_nem"/>
</dbReference>
<sequence length="138" mass="15454">MAFRSNSDILSAVFIVQYCCPILPQYSNLLDLFGINTGRTGTSEFCSHQFRSRLRKPLPHVALLDGIPSIPGVIGSFPGIDGCLLRRTPLVNQRSPSLFQNFVCFIPGAQDYLSDLVKTPIVDFHSLMGKYYWVKDLL</sequence>
<name>A0A3P7F2S8_WUCBA</name>
<accession>A0A3P7F2S8</accession>
<evidence type="ECO:0000313" key="3">
    <source>
        <dbReference type="Proteomes" id="UP000270924"/>
    </source>
</evidence>
<gene>
    <name evidence="2" type="ORF">WBA_LOCUS12677</name>
</gene>
<dbReference type="Pfam" id="PF24976">
    <property type="entry name" value="Lipocalin_10"/>
    <property type="match status" value="1"/>
</dbReference>